<reference evidence="13 14" key="1">
    <citation type="submission" date="2019-09" db="EMBL/GenBank/DDBJ databases">
        <title>A chromosome-level genome assembly of the Chinese tupelo Nyssa sinensis.</title>
        <authorList>
            <person name="Yang X."/>
            <person name="Kang M."/>
            <person name="Yang Y."/>
            <person name="Xiong H."/>
            <person name="Wang M."/>
            <person name="Zhang Z."/>
            <person name="Wang Z."/>
            <person name="Wu H."/>
            <person name="Ma T."/>
            <person name="Liu J."/>
            <person name="Xi Z."/>
        </authorList>
    </citation>
    <scope>NUCLEOTIDE SEQUENCE [LARGE SCALE GENOMIC DNA]</scope>
    <source>
        <strain evidence="13">J267</strain>
        <tissue evidence="13">Leaf</tissue>
    </source>
</reference>
<dbReference type="AlphaFoldDB" id="A0A5J5BKF8"/>
<dbReference type="InterPro" id="IPR038408">
    <property type="entry name" value="GNK2_sf"/>
</dbReference>
<proteinExistence type="inferred from homology"/>
<evidence type="ECO:0000313" key="13">
    <source>
        <dbReference type="EMBL" id="KAA8543224.1"/>
    </source>
</evidence>
<keyword evidence="10" id="KW-0407">Ion channel</keyword>
<evidence type="ECO:0000256" key="11">
    <source>
        <dbReference type="SAM" id="Phobius"/>
    </source>
</evidence>
<comment type="subcellular location">
    <subcellularLocation>
        <location evidence="1">Membrane</location>
        <topology evidence="1">Multi-pass membrane protein</topology>
    </subcellularLocation>
</comment>
<dbReference type="PANTHER" id="PTHR31086">
    <property type="entry name" value="ALUMINUM-ACTIVATED MALATE TRANSPORTER 10"/>
    <property type="match status" value="1"/>
</dbReference>
<dbReference type="Proteomes" id="UP000325577">
    <property type="component" value="Linkage Group LG11"/>
</dbReference>
<dbReference type="EMBL" id="CM018034">
    <property type="protein sequence ID" value="KAA8543224.1"/>
    <property type="molecule type" value="Genomic_DNA"/>
</dbReference>
<keyword evidence="9 11" id="KW-0472">Membrane</keyword>
<keyword evidence="14" id="KW-1185">Reference proteome</keyword>
<keyword evidence="3" id="KW-0813">Transport</keyword>
<dbReference type="GO" id="GO:0034220">
    <property type="term" value="P:monoatomic ion transmembrane transport"/>
    <property type="evidence" value="ECO:0007669"/>
    <property type="project" value="UniProtKB-KW"/>
</dbReference>
<evidence type="ECO:0000256" key="7">
    <source>
        <dbReference type="ARBA" id="ARBA00022989"/>
    </source>
</evidence>
<evidence type="ECO:0000256" key="10">
    <source>
        <dbReference type="ARBA" id="ARBA00023303"/>
    </source>
</evidence>
<dbReference type="Pfam" id="PF11744">
    <property type="entry name" value="ALMT"/>
    <property type="match status" value="2"/>
</dbReference>
<dbReference type="Gene3D" id="3.30.430.20">
    <property type="entry name" value="Gnk2 domain, C-X8-C-X2-C motif"/>
    <property type="match status" value="1"/>
</dbReference>
<sequence>MNSTVITIPNGDGVALSQKKKFQFPFLSILSSLREKKHKHDMRTVIHCIKVGIALVLVSLLYLLDPLYKQVGDNAMWAIMTVVVVFEFFAGATLSKGLNRGIGTILGGGLGCLAAIVSDEVGGIGNPIVVGTSVFIFGAAATYSRLIPSIKRRYDYGAMIFILTFNLVVVSGMRADKVIELALERLSTIGMGFAVSIFTSLLVFPMWASDELHYSVASKFENLACCIEGCLEEYFKIANFARWEPWHGKFGLFYPWEKYLQIGEVLRELAAIILSLKGCLQSPRQSSSSLRQSIEEPCEAVGSSIAWTLRELGESIMDMKRCQPKALIAPKLQSMKLELNLVISPSKLGTQEDGEGLAIASFVFLLIEMVEKVGVLAQDVEELAELASFESFNIDLKKLKLVEPKIGPERSVVRSNPNTNVSTILCNGGIYAEADPFATSLAYVLAELETVTPSRQGYDYHNISPFPNAFAYGHAACNKNLTSPDCTTCLGAAKTALFGTCDTRIGARCVLYDCTIRYEQYPFDD</sequence>
<dbReference type="FunFam" id="3.30.430.20:FF:000023">
    <property type="entry name" value="Antifungal protein ginkbilobin-2"/>
    <property type="match status" value="1"/>
</dbReference>
<feature type="transmembrane region" description="Helical" evidence="11">
    <location>
        <begin position="101"/>
        <end position="118"/>
    </location>
</feature>
<dbReference type="PROSITE" id="PS51473">
    <property type="entry name" value="GNK2"/>
    <property type="match status" value="1"/>
</dbReference>
<name>A0A5J5BKF8_9ASTE</name>
<dbReference type="InterPro" id="IPR002902">
    <property type="entry name" value="GNK2"/>
</dbReference>
<evidence type="ECO:0000256" key="8">
    <source>
        <dbReference type="ARBA" id="ARBA00023065"/>
    </source>
</evidence>
<protein>
    <recommendedName>
        <fullName evidence="12">Gnk2-homologous domain-containing protein</fullName>
    </recommendedName>
</protein>
<comment type="similarity">
    <text evidence="2">Belongs to the aromatic acid exporter (TC 2.A.85) family.</text>
</comment>
<evidence type="ECO:0000256" key="1">
    <source>
        <dbReference type="ARBA" id="ARBA00004141"/>
    </source>
</evidence>
<dbReference type="InterPro" id="IPR020966">
    <property type="entry name" value="ALMT"/>
</dbReference>
<keyword evidence="6" id="KW-0677">Repeat</keyword>
<dbReference type="OrthoDB" id="68611at2759"/>
<gene>
    <name evidence="13" type="ORF">F0562_021281</name>
</gene>
<feature type="transmembrane region" description="Helical" evidence="11">
    <location>
        <begin position="75"/>
        <end position="94"/>
    </location>
</feature>
<evidence type="ECO:0000256" key="5">
    <source>
        <dbReference type="ARBA" id="ARBA00022729"/>
    </source>
</evidence>
<keyword evidence="5" id="KW-0732">Signal</keyword>
<feature type="transmembrane region" description="Helical" evidence="11">
    <location>
        <begin position="124"/>
        <end position="144"/>
    </location>
</feature>
<feature type="transmembrane region" description="Helical" evidence="11">
    <location>
        <begin position="156"/>
        <end position="175"/>
    </location>
</feature>
<evidence type="ECO:0000259" key="12">
    <source>
        <dbReference type="PROSITE" id="PS51473"/>
    </source>
</evidence>
<dbReference type="CDD" id="cd23509">
    <property type="entry name" value="Gnk2-like"/>
    <property type="match status" value="1"/>
</dbReference>
<evidence type="ECO:0000256" key="2">
    <source>
        <dbReference type="ARBA" id="ARBA00007079"/>
    </source>
</evidence>
<evidence type="ECO:0000256" key="6">
    <source>
        <dbReference type="ARBA" id="ARBA00022737"/>
    </source>
</evidence>
<evidence type="ECO:0000313" key="14">
    <source>
        <dbReference type="Proteomes" id="UP000325577"/>
    </source>
</evidence>
<evidence type="ECO:0000256" key="4">
    <source>
        <dbReference type="ARBA" id="ARBA00022692"/>
    </source>
</evidence>
<keyword evidence="8" id="KW-0406">Ion transport</keyword>
<dbReference type="GO" id="GO:0016020">
    <property type="term" value="C:membrane"/>
    <property type="evidence" value="ECO:0007669"/>
    <property type="project" value="UniProtKB-SubCell"/>
</dbReference>
<feature type="transmembrane region" description="Helical" evidence="11">
    <location>
        <begin position="44"/>
        <end position="63"/>
    </location>
</feature>
<dbReference type="GO" id="GO:0015743">
    <property type="term" value="P:malate transport"/>
    <property type="evidence" value="ECO:0007669"/>
    <property type="project" value="InterPro"/>
</dbReference>
<keyword evidence="7 11" id="KW-1133">Transmembrane helix</keyword>
<evidence type="ECO:0000256" key="9">
    <source>
        <dbReference type="ARBA" id="ARBA00023136"/>
    </source>
</evidence>
<keyword evidence="4 11" id="KW-0812">Transmembrane</keyword>
<feature type="domain" description="Gnk2-homologous" evidence="12">
    <location>
        <begin position="419"/>
        <end position="523"/>
    </location>
</feature>
<organism evidence="13 14">
    <name type="scientific">Nyssa sinensis</name>
    <dbReference type="NCBI Taxonomy" id="561372"/>
    <lineage>
        <taxon>Eukaryota</taxon>
        <taxon>Viridiplantae</taxon>
        <taxon>Streptophyta</taxon>
        <taxon>Embryophyta</taxon>
        <taxon>Tracheophyta</taxon>
        <taxon>Spermatophyta</taxon>
        <taxon>Magnoliopsida</taxon>
        <taxon>eudicotyledons</taxon>
        <taxon>Gunneridae</taxon>
        <taxon>Pentapetalae</taxon>
        <taxon>asterids</taxon>
        <taxon>Cornales</taxon>
        <taxon>Nyssaceae</taxon>
        <taxon>Nyssa</taxon>
    </lineage>
</organism>
<evidence type="ECO:0000256" key="3">
    <source>
        <dbReference type="ARBA" id="ARBA00022448"/>
    </source>
</evidence>
<dbReference type="Pfam" id="PF01657">
    <property type="entry name" value="Stress-antifung"/>
    <property type="match status" value="1"/>
</dbReference>
<accession>A0A5J5BKF8</accession>